<comment type="caution">
    <text evidence="2">The sequence shown here is derived from an EMBL/GenBank/DDBJ whole genome shotgun (WGS) entry which is preliminary data.</text>
</comment>
<name>A0A5C5WFS7_9BACT</name>
<accession>A0A5C5WFS7</accession>
<protein>
    <submittedName>
        <fullName evidence="2">Uncharacterized protein</fullName>
    </submittedName>
</protein>
<sequence>MSLVGGHIGPPTAENIRNTRSRRPNMPLPYDFVWRLHDFFTHLLQFLSGTFA</sequence>
<gene>
    <name evidence="2" type="ORF">Pla111_07390</name>
</gene>
<feature type="region of interest" description="Disordered" evidence="1">
    <location>
        <begin position="1"/>
        <end position="24"/>
    </location>
</feature>
<proteinExistence type="predicted"/>
<dbReference type="EMBL" id="SJPH01000001">
    <property type="protein sequence ID" value="TWT48961.1"/>
    <property type="molecule type" value="Genomic_DNA"/>
</dbReference>
<reference evidence="2 3" key="1">
    <citation type="submission" date="2019-02" db="EMBL/GenBank/DDBJ databases">
        <title>Deep-cultivation of Planctomycetes and their phenomic and genomic characterization uncovers novel biology.</title>
        <authorList>
            <person name="Wiegand S."/>
            <person name="Jogler M."/>
            <person name="Boedeker C."/>
            <person name="Pinto D."/>
            <person name="Vollmers J."/>
            <person name="Rivas-Marin E."/>
            <person name="Kohn T."/>
            <person name="Peeters S.H."/>
            <person name="Heuer A."/>
            <person name="Rast P."/>
            <person name="Oberbeckmann S."/>
            <person name="Bunk B."/>
            <person name="Jeske O."/>
            <person name="Meyerdierks A."/>
            <person name="Storesund J.E."/>
            <person name="Kallscheuer N."/>
            <person name="Luecker S."/>
            <person name="Lage O.M."/>
            <person name="Pohl T."/>
            <person name="Merkel B.J."/>
            <person name="Hornburger P."/>
            <person name="Mueller R.-W."/>
            <person name="Bruemmer F."/>
            <person name="Labrenz M."/>
            <person name="Spormann A.M."/>
            <person name="Op Den Camp H."/>
            <person name="Overmann J."/>
            <person name="Amann R."/>
            <person name="Jetten M.S.M."/>
            <person name="Mascher T."/>
            <person name="Medema M.H."/>
            <person name="Devos D.P."/>
            <person name="Kaster A.-K."/>
            <person name="Ovreas L."/>
            <person name="Rohde M."/>
            <person name="Galperin M.Y."/>
            <person name="Jogler C."/>
        </authorList>
    </citation>
    <scope>NUCLEOTIDE SEQUENCE [LARGE SCALE GENOMIC DNA]</scope>
    <source>
        <strain evidence="2 3">Pla111</strain>
    </source>
</reference>
<evidence type="ECO:0000313" key="2">
    <source>
        <dbReference type="EMBL" id="TWT48961.1"/>
    </source>
</evidence>
<dbReference type="Proteomes" id="UP000318995">
    <property type="component" value="Unassembled WGS sequence"/>
</dbReference>
<evidence type="ECO:0000313" key="3">
    <source>
        <dbReference type="Proteomes" id="UP000318995"/>
    </source>
</evidence>
<keyword evidence="3" id="KW-1185">Reference proteome</keyword>
<organism evidence="2 3">
    <name type="scientific">Botrimarina hoheduenensis</name>
    <dbReference type="NCBI Taxonomy" id="2528000"/>
    <lineage>
        <taxon>Bacteria</taxon>
        <taxon>Pseudomonadati</taxon>
        <taxon>Planctomycetota</taxon>
        <taxon>Planctomycetia</taxon>
        <taxon>Pirellulales</taxon>
        <taxon>Lacipirellulaceae</taxon>
        <taxon>Botrimarina</taxon>
    </lineage>
</organism>
<dbReference type="AlphaFoldDB" id="A0A5C5WFS7"/>
<evidence type="ECO:0000256" key="1">
    <source>
        <dbReference type="SAM" id="MobiDB-lite"/>
    </source>
</evidence>